<keyword evidence="7 10" id="KW-0408">Iron</keyword>
<dbReference type="Gene3D" id="1.10.630.10">
    <property type="entry name" value="Cytochrome P450"/>
    <property type="match status" value="1"/>
</dbReference>
<dbReference type="STRING" id="210143.A0A1R3FUL4"/>
<keyword evidence="13" id="KW-1185">Reference proteome</keyword>
<dbReference type="InterPro" id="IPR001128">
    <property type="entry name" value="Cyt_P450"/>
</dbReference>
<dbReference type="SUPFAM" id="SSF48264">
    <property type="entry name" value="Cytochrome P450"/>
    <property type="match status" value="1"/>
</dbReference>
<evidence type="ECO:0000256" key="6">
    <source>
        <dbReference type="ARBA" id="ARBA00023002"/>
    </source>
</evidence>
<comment type="similarity">
    <text evidence="3 11">Belongs to the cytochrome P450 family.</text>
</comment>
<feature type="binding site" description="axial binding residue" evidence="10">
    <location>
        <position position="300"/>
    </location>
    <ligand>
        <name>heme</name>
        <dbReference type="ChEBI" id="CHEBI:30413"/>
    </ligand>
    <ligandPart>
        <name>Fe</name>
        <dbReference type="ChEBI" id="CHEBI:18248"/>
    </ligandPart>
</feature>
<evidence type="ECO:0000256" key="4">
    <source>
        <dbReference type="ARBA" id="ARBA00022617"/>
    </source>
</evidence>
<comment type="subcellular location">
    <subcellularLocation>
        <location evidence="2">Membrane</location>
    </subcellularLocation>
</comment>
<dbReference type="PANTHER" id="PTHR47943">
    <property type="entry name" value="CYTOCHROME P450 93A3-LIKE"/>
    <property type="match status" value="1"/>
</dbReference>
<dbReference type="GO" id="GO:0016020">
    <property type="term" value="C:membrane"/>
    <property type="evidence" value="ECO:0007669"/>
    <property type="project" value="UniProtKB-SubCell"/>
</dbReference>
<name>A0A1R3FUL4_COCAP</name>
<evidence type="ECO:0000313" key="13">
    <source>
        <dbReference type="Proteomes" id="UP000188268"/>
    </source>
</evidence>
<dbReference type="Gramene" id="OMO49553">
    <property type="protein sequence ID" value="OMO49553"/>
    <property type="gene ID" value="CCACVL1_30936"/>
</dbReference>
<dbReference type="GO" id="GO:0020037">
    <property type="term" value="F:heme binding"/>
    <property type="evidence" value="ECO:0007669"/>
    <property type="project" value="InterPro"/>
</dbReference>
<dbReference type="PRINTS" id="PR00385">
    <property type="entry name" value="P450"/>
</dbReference>
<accession>A0A1R3FUL4</accession>
<proteinExistence type="inferred from homology"/>
<gene>
    <name evidence="12" type="ORF">CCACVL1_30936</name>
</gene>
<dbReference type="GO" id="GO:0005506">
    <property type="term" value="F:iron ion binding"/>
    <property type="evidence" value="ECO:0007669"/>
    <property type="project" value="InterPro"/>
</dbReference>
<keyword evidence="8 11" id="KW-0503">Monooxygenase</keyword>
<dbReference type="PROSITE" id="PS00086">
    <property type="entry name" value="CYTOCHROME_P450"/>
    <property type="match status" value="1"/>
</dbReference>
<dbReference type="Proteomes" id="UP000188268">
    <property type="component" value="Unassembled WGS sequence"/>
</dbReference>
<dbReference type="PRINTS" id="PR00463">
    <property type="entry name" value="EP450I"/>
</dbReference>
<protein>
    <submittedName>
        <fullName evidence="12">Cytochrome P450</fullName>
    </submittedName>
</protein>
<evidence type="ECO:0000256" key="7">
    <source>
        <dbReference type="ARBA" id="ARBA00023004"/>
    </source>
</evidence>
<keyword evidence="9" id="KW-0472">Membrane</keyword>
<dbReference type="InterPro" id="IPR036396">
    <property type="entry name" value="Cyt_P450_sf"/>
</dbReference>
<evidence type="ECO:0000256" key="2">
    <source>
        <dbReference type="ARBA" id="ARBA00004370"/>
    </source>
</evidence>
<comment type="caution">
    <text evidence="12">The sequence shown here is derived from an EMBL/GenBank/DDBJ whole genome shotgun (WGS) entry which is preliminary data.</text>
</comment>
<reference evidence="12 13" key="1">
    <citation type="submission" date="2013-09" db="EMBL/GenBank/DDBJ databases">
        <title>Corchorus capsularis genome sequencing.</title>
        <authorList>
            <person name="Alam M."/>
            <person name="Haque M.S."/>
            <person name="Islam M.S."/>
            <person name="Emdad E.M."/>
            <person name="Islam M.M."/>
            <person name="Ahmed B."/>
            <person name="Halim A."/>
            <person name="Hossen Q.M.M."/>
            <person name="Hossain M.Z."/>
            <person name="Ahmed R."/>
            <person name="Khan M.M."/>
            <person name="Islam R."/>
            <person name="Rashid M.M."/>
            <person name="Khan S.A."/>
            <person name="Rahman M.S."/>
            <person name="Alam M."/>
        </authorList>
    </citation>
    <scope>NUCLEOTIDE SEQUENCE [LARGE SCALE GENOMIC DNA]</scope>
    <source>
        <strain evidence="13">cv. CVL-1</strain>
        <tissue evidence="12">Whole seedling</tissue>
    </source>
</reference>
<keyword evidence="5 10" id="KW-0479">Metal-binding</keyword>
<dbReference type="OrthoDB" id="2789670at2759"/>
<evidence type="ECO:0000256" key="10">
    <source>
        <dbReference type="PIRSR" id="PIRSR602401-1"/>
    </source>
</evidence>
<keyword evidence="4 10" id="KW-0349">Heme</keyword>
<evidence type="ECO:0000256" key="3">
    <source>
        <dbReference type="ARBA" id="ARBA00010617"/>
    </source>
</evidence>
<keyword evidence="6 11" id="KW-0560">Oxidoreductase</keyword>
<evidence type="ECO:0000256" key="11">
    <source>
        <dbReference type="RuleBase" id="RU000461"/>
    </source>
</evidence>
<dbReference type="FunFam" id="1.10.630.10:FF:000204">
    <property type="entry name" value="Uncharacterized protein"/>
    <property type="match status" value="1"/>
</dbReference>
<organism evidence="12 13">
    <name type="scientific">Corchorus capsularis</name>
    <name type="common">Jute</name>
    <dbReference type="NCBI Taxonomy" id="210143"/>
    <lineage>
        <taxon>Eukaryota</taxon>
        <taxon>Viridiplantae</taxon>
        <taxon>Streptophyta</taxon>
        <taxon>Embryophyta</taxon>
        <taxon>Tracheophyta</taxon>
        <taxon>Spermatophyta</taxon>
        <taxon>Magnoliopsida</taxon>
        <taxon>eudicotyledons</taxon>
        <taxon>Gunneridae</taxon>
        <taxon>Pentapetalae</taxon>
        <taxon>rosids</taxon>
        <taxon>malvids</taxon>
        <taxon>Malvales</taxon>
        <taxon>Malvaceae</taxon>
        <taxon>Grewioideae</taxon>
        <taxon>Apeibeae</taxon>
        <taxon>Corchorus</taxon>
    </lineage>
</organism>
<dbReference type="InterPro" id="IPR017972">
    <property type="entry name" value="Cyt_P450_CS"/>
</dbReference>
<sequence>MAEGNSNSLQVLEPYRSSKDAAAGKVINLSESLGELTKDMTLRMIVGDMKYDQFNLKELVREVTSLAGAFNIADYVPFLGPLDLQGFKPRIKAVSKALDKALEKIIDEHELNIHEHQKGQTDFVDMMLTMLNQPMNPHDDPVYRIDRITIKAMILDLITGGQDTAATTIEWALTELIRNPRAMWPLQEELRSIVGKNRMVEENYLPKLTYLDMVIKETLRLHPVAPLLVPRESMEDVTINGYYIPKKSRIFVNVWAIGRDPNVWSNNVEEFLPERFVDGKIDLLGHDFVLIPFGAGRRICPGMKLGLTSIKLVLAQLVHCFEWELAGGMLPSELDMTEEFGLSLPRAIHLFAKPINRLLEKSMRKLIQFLV</sequence>
<dbReference type="InterPro" id="IPR002401">
    <property type="entry name" value="Cyt_P450_E_grp-I"/>
</dbReference>
<dbReference type="Pfam" id="PF00067">
    <property type="entry name" value="p450"/>
    <property type="match status" value="1"/>
</dbReference>
<dbReference type="OMA" id="WPNNVEE"/>
<evidence type="ECO:0000313" key="12">
    <source>
        <dbReference type="EMBL" id="OMO49553.1"/>
    </source>
</evidence>
<dbReference type="AlphaFoldDB" id="A0A1R3FUL4"/>
<evidence type="ECO:0000256" key="8">
    <source>
        <dbReference type="ARBA" id="ARBA00023033"/>
    </source>
</evidence>
<dbReference type="GO" id="GO:0004497">
    <property type="term" value="F:monooxygenase activity"/>
    <property type="evidence" value="ECO:0007669"/>
    <property type="project" value="UniProtKB-KW"/>
</dbReference>
<evidence type="ECO:0000256" key="5">
    <source>
        <dbReference type="ARBA" id="ARBA00022723"/>
    </source>
</evidence>
<dbReference type="GO" id="GO:0016705">
    <property type="term" value="F:oxidoreductase activity, acting on paired donors, with incorporation or reduction of molecular oxygen"/>
    <property type="evidence" value="ECO:0007669"/>
    <property type="project" value="InterPro"/>
</dbReference>
<evidence type="ECO:0000256" key="9">
    <source>
        <dbReference type="ARBA" id="ARBA00023136"/>
    </source>
</evidence>
<evidence type="ECO:0000256" key="1">
    <source>
        <dbReference type="ARBA" id="ARBA00001971"/>
    </source>
</evidence>
<dbReference type="EMBL" id="AWWV01016459">
    <property type="protein sequence ID" value="OMO49553.1"/>
    <property type="molecule type" value="Genomic_DNA"/>
</dbReference>
<comment type="cofactor">
    <cofactor evidence="1 10">
        <name>heme</name>
        <dbReference type="ChEBI" id="CHEBI:30413"/>
    </cofactor>
</comment>
<dbReference type="PANTHER" id="PTHR47943:SF9">
    <property type="entry name" value="CYTOCHROME P450"/>
    <property type="match status" value="1"/>
</dbReference>